<evidence type="ECO:0000256" key="4">
    <source>
        <dbReference type="ARBA" id="ARBA00022741"/>
    </source>
</evidence>
<evidence type="ECO:0000256" key="9">
    <source>
        <dbReference type="HAMAP-Rule" id="MF_00144"/>
    </source>
</evidence>
<dbReference type="GO" id="GO:0005737">
    <property type="term" value="C:cytoplasm"/>
    <property type="evidence" value="ECO:0007669"/>
    <property type="project" value="UniProtKB-SubCell"/>
</dbReference>
<reference evidence="13" key="1">
    <citation type="submission" date="2017-09" db="EMBL/GenBank/DDBJ databases">
        <title>Depth-based differentiation of microbial function through sediment-hosted aquifers and enrichment of novel symbionts in the deep terrestrial subsurface.</title>
        <authorList>
            <person name="Probst A.J."/>
            <person name="Ladd B."/>
            <person name="Jarett J.K."/>
            <person name="Geller-Mcgrath D.E."/>
            <person name="Sieber C.M.K."/>
            <person name="Emerson J.B."/>
            <person name="Anantharaman K."/>
            <person name="Thomas B.C."/>
            <person name="Malmstrom R."/>
            <person name="Stieglmeier M."/>
            <person name="Klingl A."/>
            <person name="Woyke T."/>
            <person name="Ryan C.M."/>
            <person name="Banfield J.F."/>
        </authorList>
    </citation>
    <scope>NUCLEOTIDE SEQUENCE [LARGE SCALE GENOMIC DNA]</scope>
</reference>
<dbReference type="HAMAP" id="MF_00144">
    <property type="entry name" value="tRNA_thiouridyl_MnmA"/>
    <property type="match status" value="1"/>
</dbReference>
<dbReference type="InterPro" id="IPR046885">
    <property type="entry name" value="MnmA-like_C"/>
</dbReference>
<feature type="active site" description="Nucleophile" evidence="9">
    <location>
        <position position="100"/>
    </location>
</feature>
<keyword evidence="3 9" id="KW-0819">tRNA processing</keyword>
<evidence type="ECO:0000256" key="2">
    <source>
        <dbReference type="ARBA" id="ARBA00022679"/>
    </source>
</evidence>
<comment type="catalytic activity">
    <reaction evidence="8 9">
        <text>S-sulfanyl-L-cysteinyl-[protein] + uridine(34) in tRNA + AH2 + ATP = 2-thiouridine(34) in tRNA + L-cysteinyl-[protein] + A + AMP + diphosphate + H(+)</text>
        <dbReference type="Rhea" id="RHEA:47032"/>
        <dbReference type="Rhea" id="RHEA-COMP:10131"/>
        <dbReference type="Rhea" id="RHEA-COMP:11726"/>
        <dbReference type="Rhea" id="RHEA-COMP:11727"/>
        <dbReference type="Rhea" id="RHEA-COMP:11728"/>
        <dbReference type="ChEBI" id="CHEBI:13193"/>
        <dbReference type="ChEBI" id="CHEBI:15378"/>
        <dbReference type="ChEBI" id="CHEBI:17499"/>
        <dbReference type="ChEBI" id="CHEBI:29950"/>
        <dbReference type="ChEBI" id="CHEBI:30616"/>
        <dbReference type="ChEBI" id="CHEBI:33019"/>
        <dbReference type="ChEBI" id="CHEBI:61963"/>
        <dbReference type="ChEBI" id="CHEBI:65315"/>
        <dbReference type="ChEBI" id="CHEBI:87170"/>
        <dbReference type="ChEBI" id="CHEBI:456215"/>
        <dbReference type="EC" id="2.8.1.13"/>
    </reaction>
</comment>
<dbReference type="Pfam" id="PF03054">
    <property type="entry name" value="tRNA_Me_trans"/>
    <property type="match status" value="1"/>
</dbReference>
<dbReference type="AlphaFoldDB" id="A0A2M6P0Y0"/>
<accession>A0A2M6P0Y0</accession>
<gene>
    <name evidence="9" type="primary">mnmA</name>
    <name evidence="12" type="ORF">COU30_02905</name>
</gene>
<keyword evidence="5 9" id="KW-0067">ATP-binding</keyword>
<evidence type="ECO:0000256" key="5">
    <source>
        <dbReference type="ARBA" id="ARBA00022840"/>
    </source>
</evidence>
<dbReference type="InterPro" id="IPR004506">
    <property type="entry name" value="MnmA-like"/>
</dbReference>
<dbReference type="Gene3D" id="3.40.50.620">
    <property type="entry name" value="HUPs"/>
    <property type="match status" value="1"/>
</dbReference>
<protein>
    <recommendedName>
        <fullName evidence="9">tRNA-specific 2-thiouridylase MnmA</fullName>
        <ecNumber evidence="9">2.8.1.13</ecNumber>
    </recommendedName>
</protein>
<comment type="similarity">
    <text evidence="9">Belongs to the MnmA/TRMU family.</text>
</comment>
<dbReference type="GO" id="GO:0103016">
    <property type="term" value="F:tRNA-uridine 2-sulfurtransferase activity"/>
    <property type="evidence" value="ECO:0007669"/>
    <property type="project" value="UniProtKB-EC"/>
</dbReference>
<keyword evidence="2 9" id="KW-0808">Transferase</keyword>
<dbReference type="FunFam" id="3.40.50.620:FF:000115">
    <property type="entry name" value="tRNA-specific 2-thiouridylase MnmA"/>
    <property type="match status" value="1"/>
</dbReference>
<dbReference type="EMBL" id="PFBW01000128">
    <property type="protein sequence ID" value="PIR77361.1"/>
    <property type="molecule type" value="Genomic_DNA"/>
</dbReference>
<dbReference type="InterPro" id="IPR046884">
    <property type="entry name" value="MnmA-like_central"/>
</dbReference>
<evidence type="ECO:0000256" key="8">
    <source>
        <dbReference type="ARBA" id="ARBA00051542"/>
    </source>
</evidence>
<comment type="function">
    <text evidence="9">Catalyzes the 2-thiolation of uridine at the wobble position (U34) of tRNA, leading to the formation of s(2)U34.</text>
</comment>
<keyword evidence="6 9" id="KW-0694">RNA-binding</keyword>
<evidence type="ECO:0000256" key="1">
    <source>
        <dbReference type="ARBA" id="ARBA00022555"/>
    </source>
</evidence>
<keyword evidence="1 9" id="KW-0820">tRNA-binding</keyword>
<evidence type="ECO:0000313" key="13">
    <source>
        <dbReference type="Proteomes" id="UP000228528"/>
    </source>
</evidence>
<evidence type="ECO:0000256" key="6">
    <source>
        <dbReference type="ARBA" id="ARBA00022884"/>
    </source>
</evidence>
<comment type="subcellular location">
    <subcellularLocation>
        <location evidence="9">Cytoplasm</location>
    </subcellularLocation>
</comment>
<comment type="caution">
    <text evidence="12">The sequence shown here is derived from an EMBL/GenBank/DDBJ whole genome shotgun (WGS) entry which is preliminary data.</text>
</comment>
<dbReference type="GO" id="GO:0005524">
    <property type="term" value="F:ATP binding"/>
    <property type="evidence" value="ECO:0007669"/>
    <property type="project" value="UniProtKB-KW"/>
</dbReference>
<dbReference type="InterPro" id="IPR023382">
    <property type="entry name" value="MnmA-like_central_sf"/>
</dbReference>
<dbReference type="Gene3D" id="2.30.30.280">
    <property type="entry name" value="Adenine nucleotide alpha hydrolases-like domains"/>
    <property type="match status" value="1"/>
</dbReference>
<name>A0A2M6P0Y0_9BACT</name>
<dbReference type="InterPro" id="IPR014729">
    <property type="entry name" value="Rossmann-like_a/b/a_fold"/>
</dbReference>
<evidence type="ECO:0000256" key="7">
    <source>
        <dbReference type="ARBA" id="ARBA00023157"/>
    </source>
</evidence>
<evidence type="ECO:0000256" key="3">
    <source>
        <dbReference type="ARBA" id="ARBA00022694"/>
    </source>
</evidence>
<dbReference type="Gene3D" id="2.40.30.10">
    <property type="entry name" value="Translation factors"/>
    <property type="match status" value="1"/>
</dbReference>
<comment type="caution">
    <text evidence="9">Lacks conserved residue(s) required for the propagation of feature annotation.</text>
</comment>
<dbReference type="Pfam" id="PF20258">
    <property type="entry name" value="tRNA_Me_trans_C"/>
    <property type="match status" value="1"/>
</dbReference>
<keyword evidence="4 9" id="KW-0547">Nucleotide-binding</keyword>
<feature type="binding site" evidence="9">
    <location>
        <position position="124"/>
    </location>
    <ligand>
        <name>ATP</name>
        <dbReference type="ChEBI" id="CHEBI:30616"/>
    </ligand>
</feature>
<dbReference type="SUPFAM" id="SSF52402">
    <property type="entry name" value="Adenine nucleotide alpha hydrolases-like"/>
    <property type="match status" value="1"/>
</dbReference>
<dbReference type="NCBIfam" id="TIGR00420">
    <property type="entry name" value="trmU"/>
    <property type="match status" value="1"/>
</dbReference>
<keyword evidence="9" id="KW-0963">Cytoplasm</keyword>
<feature type="domain" description="tRNA-specific 2-thiouridylase MnmA-like central" evidence="11">
    <location>
        <begin position="205"/>
        <end position="269"/>
    </location>
</feature>
<evidence type="ECO:0000259" key="11">
    <source>
        <dbReference type="Pfam" id="PF20259"/>
    </source>
</evidence>
<dbReference type="CDD" id="cd01998">
    <property type="entry name" value="MnmA_TRMU-like"/>
    <property type="match status" value="1"/>
</dbReference>
<feature type="domain" description="tRNA-specific 2-thiouridylase MnmA-like C-terminal" evidence="10">
    <location>
        <begin position="279"/>
        <end position="353"/>
    </location>
</feature>
<sequence>MNQRQIIIAMSGGVDSSVAAALLVEQGYDVTGAFMINYDDKAEGHGECWRPDYRDAVRVAAKLGIPLLRIDCTKEYREQVIGYMLKEYQAGNTPNPDVMCNKYIKFGVWLEKLKEKGFDRIATGHYANIEKKNGQYFLTTAKDENKDQTYFLHQLNQTQLSHIEFPLGKYTKDEVRLLAKKYHLPTAEKAESMGICFIGEISINDFLKDNRIIVQPGNIIKDETEEVIGEHEGLPFYTIGQRHGFTQTGGDQPLFILEKHTQQNELIVGYEDNPKLYKTDLIIQDMHWIIEEEPVFPFDAQVRFRHRQKKQPCRIQKQKNQIMIHCTQPQKAITPGQFVVIYKNSVCLGGGPVTNELP</sequence>
<feature type="binding site" evidence="9">
    <location>
        <position position="35"/>
    </location>
    <ligand>
        <name>ATP</name>
        <dbReference type="ChEBI" id="CHEBI:30616"/>
    </ligand>
</feature>
<dbReference type="GO" id="GO:0002143">
    <property type="term" value="P:tRNA wobble position uridine thiolation"/>
    <property type="evidence" value="ECO:0007669"/>
    <property type="project" value="TreeGrafter"/>
</dbReference>
<dbReference type="PANTHER" id="PTHR11933">
    <property type="entry name" value="TRNA 5-METHYLAMINOMETHYL-2-THIOURIDYLATE -METHYLTRANSFERASE"/>
    <property type="match status" value="1"/>
</dbReference>
<dbReference type="EC" id="2.8.1.13" evidence="9"/>
<dbReference type="NCBIfam" id="NF001138">
    <property type="entry name" value="PRK00143.1"/>
    <property type="match status" value="1"/>
</dbReference>
<dbReference type="Proteomes" id="UP000228528">
    <property type="component" value="Unassembled WGS sequence"/>
</dbReference>
<feature type="binding site" evidence="9">
    <location>
        <begin position="9"/>
        <end position="16"/>
    </location>
    <ligand>
        <name>ATP</name>
        <dbReference type="ChEBI" id="CHEBI:30616"/>
    </ligand>
</feature>
<keyword evidence="7" id="KW-1015">Disulfide bond</keyword>
<feature type="site" description="Interaction with tRNA" evidence="9">
    <location>
        <position position="125"/>
    </location>
</feature>
<feature type="site" description="Interaction with tRNA" evidence="9">
    <location>
        <position position="337"/>
    </location>
</feature>
<organism evidence="12 13">
    <name type="scientific">Candidatus Magasanikbacteria bacterium CG10_big_fil_rev_8_21_14_0_10_38_6</name>
    <dbReference type="NCBI Taxonomy" id="1974647"/>
    <lineage>
        <taxon>Bacteria</taxon>
        <taxon>Candidatus Magasanikiibacteriota</taxon>
    </lineage>
</organism>
<proteinExistence type="inferred from homology"/>
<dbReference type="GO" id="GO:0000049">
    <property type="term" value="F:tRNA binding"/>
    <property type="evidence" value="ECO:0007669"/>
    <property type="project" value="UniProtKB-KW"/>
</dbReference>
<dbReference type="PANTHER" id="PTHR11933:SF5">
    <property type="entry name" value="MITOCHONDRIAL TRNA-SPECIFIC 2-THIOURIDYLASE 1"/>
    <property type="match status" value="1"/>
</dbReference>
<feature type="region of interest" description="Interaction with tRNA" evidence="9">
    <location>
        <begin position="146"/>
        <end position="148"/>
    </location>
</feature>
<evidence type="ECO:0000313" key="12">
    <source>
        <dbReference type="EMBL" id="PIR77361.1"/>
    </source>
</evidence>
<dbReference type="Pfam" id="PF20259">
    <property type="entry name" value="tRNA_Me_trans_M"/>
    <property type="match status" value="1"/>
</dbReference>
<evidence type="ECO:0000259" key="10">
    <source>
        <dbReference type="Pfam" id="PF20258"/>
    </source>
</evidence>
<feature type="region of interest" description="Interaction with target base in tRNA" evidence="9">
    <location>
        <begin position="95"/>
        <end position="97"/>
    </location>
</feature>
<feature type="active site" description="Cysteine persulfide intermediate" evidence="9">
    <location>
        <position position="196"/>
    </location>
</feature>